<name>A0AAW0CB88_9AGAR</name>
<dbReference type="PANTHER" id="PTHR23253:SF9">
    <property type="entry name" value="EUKARYOTIC TRANSLATION INITIATION FACTOR 4 GAMMA 2"/>
    <property type="match status" value="1"/>
</dbReference>
<evidence type="ECO:0000256" key="6">
    <source>
        <dbReference type="ARBA" id="ARBA00022884"/>
    </source>
</evidence>
<dbReference type="SMART" id="SM00543">
    <property type="entry name" value="MIF4G"/>
    <property type="match status" value="1"/>
</dbReference>
<evidence type="ECO:0000256" key="7">
    <source>
        <dbReference type="ARBA" id="ARBA00022917"/>
    </source>
</evidence>
<evidence type="ECO:0000313" key="11">
    <source>
        <dbReference type="Proteomes" id="UP001383192"/>
    </source>
</evidence>
<evidence type="ECO:0000256" key="2">
    <source>
        <dbReference type="ARBA" id="ARBA00005775"/>
    </source>
</evidence>
<dbReference type="GO" id="GO:0003729">
    <property type="term" value="F:mRNA binding"/>
    <property type="evidence" value="ECO:0007669"/>
    <property type="project" value="TreeGrafter"/>
</dbReference>
<feature type="compositionally biased region" description="Basic and acidic residues" evidence="8">
    <location>
        <begin position="489"/>
        <end position="648"/>
    </location>
</feature>
<evidence type="ECO:0000256" key="5">
    <source>
        <dbReference type="ARBA" id="ARBA00022553"/>
    </source>
</evidence>
<accession>A0AAW0CB88</accession>
<dbReference type="InterPro" id="IPR022745">
    <property type="entry name" value="eIF4G1_eIF4E-bd"/>
</dbReference>
<feature type="compositionally biased region" description="Acidic residues" evidence="8">
    <location>
        <begin position="1399"/>
        <end position="1415"/>
    </location>
</feature>
<dbReference type="PANTHER" id="PTHR23253">
    <property type="entry name" value="EUKARYOTIC TRANSLATION INITIATION FACTOR 4 GAMMA"/>
    <property type="match status" value="1"/>
</dbReference>
<keyword evidence="6" id="KW-0694">RNA-binding</keyword>
<organism evidence="10 11">
    <name type="scientific">Paramarasmius palmivorus</name>
    <dbReference type="NCBI Taxonomy" id="297713"/>
    <lineage>
        <taxon>Eukaryota</taxon>
        <taxon>Fungi</taxon>
        <taxon>Dikarya</taxon>
        <taxon>Basidiomycota</taxon>
        <taxon>Agaricomycotina</taxon>
        <taxon>Agaricomycetes</taxon>
        <taxon>Agaricomycetidae</taxon>
        <taxon>Agaricales</taxon>
        <taxon>Marasmiineae</taxon>
        <taxon>Marasmiaceae</taxon>
        <taxon>Paramarasmius</taxon>
    </lineage>
</organism>
<proteinExistence type="inferred from homology"/>
<feature type="compositionally biased region" description="Polar residues" evidence="8">
    <location>
        <begin position="467"/>
        <end position="485"/>
    </location>
</feature>
<feature type="compositionally biased region" description="Basic and acidic residues" evidence="8">
    <location>
        <begin position="671"/>
        <end position="688"/>
    </location>
</feature>
<comment type="caution">
    <text evidence="10">The sequence shown here is derived from an EMBL/GenBank/DDBJ whole genome shotgun (WGS) entry which is preliminary data.</text>
</comment>
<dbReference type="InterPro" id="IPR003890">
    <property type="entry name" value="MIF4G-like_typ-3"/>
</dbReference>
<dbReference type="InterPro" id="IPR036211">
    <property type="entry name" value="eIF4G_eIF4E-bd_sf"/>
</dbReference>
<sequence>MSKSSTASGSAKIPTKLSSQSAWAKGPPQSNSANSPRSQSPAPTSATATHSRRPSTLGQGVPLKDGVSISRNTAGAAKTGSVVSFGSIDDTSAPVSSSTAAPIQQTKSSEGVKSFGSVPATVGSQSINGKSPASTKPSATTITPSTSTSYAAAGSGTSGSSTPTTSGPSKTINRADIAKLFQKPSQSSSTTPSSTSSPSVTPSNLPPTTQPSGQPTQPSGSSQATSHSFAPFVPQNGMRNQPQNSPGRVPGSPVYPRPVPNGAGPRPPNGNGPPGHNQMPASLGSPRLAPPSHPGQTPQMPQPPPHMQQPQMQVPGWPGYYYSDQGYMYPAPWAYGMPQHPGMPSPHPAHPQMPHHPQPPGGHVPPQPPHAGMPMSPRNQPPQLAPGTPTLQHATVPPHSPQPPPSLSHSSSNSMSSMTSPPATPSTTASRINPNANAFVPQRSSKVTIRAADGSEIDFSKVRHQHTPSTGSAPQSSSPGINSPSRKAIKIENPKEKEKKEKEEAEKKAKEAERLKKEKEEAEKKKVEEQRKEEERKKKEEDERKKKEAENLRKKEEERRRKDEEDQRKKKKEEEEKRKKEEEEKERLKKEEEEKKRIAEEQERVRKEEEERKKAEEEAKEKERLRLEEEARVQKEAEEKERLQKEAAKAAAEAEAAKAKEAEEKEEGEIDESKETPREEKKQERTPLKIDTNATPEGPVRRRPGPLDLSTAKSNIPAPLPSALATARVIEDLGSVSYPEGVKSPQVELNVNATKGKFRYDRDFLLQFMSICKEKPDMLPPLDAIGIEPVDQSNFTLSRGGSGRHRQASGATPSRSASIGLGFGTPAGFGKPGAGNPFGGMGNFGTTPASKLQSEERFKLANGGRSVSTNAAGGMQFTRPGQMHRTASQGGPGSSGRTRSKRGGERDPNKQTAPHSHHAVNAQPPLEPVAPLQVSANRWDRKTLGAIDADSPEVVDRKVKGLLNKITMEKFDSISDQIIAWANKSENEKDGRTLIQVIRLVFEKATDEANFSEMYARLCRKMMEQISPQVQDEGIKNPEGKPIAGGQLFRKYLLNRCQEDFERGWVAKEATAAAAASKAVEDQAVAKANADKKGEGDNNGDGEVALYSEEYYAAQKAKRQGLGLIRFIGELFKLQMLTERIMHECVKKLLGNVDNPEEEEIESLCKLLTTVGQLLDTPKAKAHMDVYFSRMKELTRSQNVSSRMQFMLQDVIELRERRWIARNAVAAPQTIGQIRETAAKEKAAQEKESYIRGGQPMSRSGSRRGGDRSEANAVGPDGWAVAGGAPRAPPKAGDLSKFGQISNKGAPMTFGPSSVFAGKNKEAKRESLSRTNSSVNMFQMLQSDAAAEASNSKSSRPPSRKASVDLGHGGEPPQRRKLVLQPRSKPLEADAGRAPDSENNSDEDGSEESEVEMSESDAKKKIEEDLKEFFAVRNIDEAEDYFEKLPSQHHQLLVDKLISKAVESKQADAELVGDLFKRASSKNLCSPSAFEQAFASIAEFLDDIAIDAPKAPALFAIMLKGAGLTDEQRTSITSKSEENGRKVFELSS</sequence>
<evidence type="ECO:0000256" key="8">
    <source>
        <dbReference type="SAM" id="MobiDB-lite"/>
    </source>
</evidence>
<dbReference type="Pfam" id="PF12152">
    <property type="entry name" value="eIF_4G1"/>
    <property type="match status" value="1"/>
</dbReference>
<dbReference type="GO" id="GO:0010494">
    <property type="term" value="C:cytoplasmic stress granule"/>
    <property type="evidence" value="ECO:0007669"/>
    <property type="project" value="UniProtKB-ARBA"/>
</dbReference>
<dbReference type="Gene3D" id="1.25.40.180">
    <property type="match status" value="2"/>
</dbReference>
<feature type="compositionally biased region" description="Low complexity" evidence="8">
    <location>
        <begin position="1349"/>
        <end position="1361"/>
    </location>
</feature>
<feature type="compositionally biased region" description="Polar residues" evidence="8">
    <location>
        <begin position="16"/>
        <end position="58"/>
    </location>
</feature>
<feature type="region of interest" description="Disordered" evidence="8">
    <location>
        <begin position="1238"/>
        <end position="1316"/>
    </location>
</feature>
<feature type="region of interest" description="Disordered" evidence="8">
    <location>
        <begin position="795"/>
        <end position="927"/>
    </location>
</feature>
<dbReference type="GO" id="GO:0003743">
    <property type="term" value="F:translation initiation factor activity"/>
    <property type="evidence" value="ECO:0007669"/>
    <property type="project" value="UniProtKB-KW"/>
</dbReference>
<feature type="compositionally biased region" description="Basic and acidic residues" evidence="8">
    <location>
        <begin position="1535"/>
        <end position="1548"/>
    </location>
</feature>
<gene>
    <name evidence="10" type="ORF">VNI00_011612</name>
</gene>
<dbReference type="GO" id="GO:0016281">
    <property type="term" value="C:eukaryotic translation initiation factor 4F complex"/>
    <property type="evidence" value="ECO:0007669"/>
    <property type="project" value="TreeGrafter"/>
</dbReference>
<dbReference type="Pfam" id="PF02854">
    <property type="entry name" value="MIF4G"/>
    <property type="match status" value="1"/>
</dbReference>
<feature type="region of interest" description="Disordered" evidence="8">
    <location>
        <begin position="1528"/>
        <end position="1548"/>
    </location>
</feature>
<dbReference type="SUPFAM" id="SSF101489">
    <property type="entry name" value="Eukaryotic initiation factor 4f subunit eIF4g, eIF4e-binding domain"/>
    <property type="match status" value="1"/>
</dbReference>
<feature type="compositionally biased region" description="Pro residues" evidence="8">
    <location>
        <begin position="253"/>
        <end position="271"/>
    </location>
</feature>
<feature type="compositionally biased region" description="Low complexity" evidence="8">
    <location>
        <begin position="184"/>
        <end position="203"/>
    </location>
</feature>
<comment type="subcellular location">
    <subcellularLocation>
        <location evidence="1">Cytoplasm</location>
    </subcellularLocation>
</comment>
<dbReference type="EMBL" id="JAYKXP010000051">
    <property type="protein sequence ID" value="KAK7036415.1"/>
    <property type="molecule type" value="Genomic_DNA"/>
</dbReference>
<evidence type="ECO:0000313" key="10">
    <source>
        <dbReference type="EMBL" id="KAK7036415.1"/>
    </source>
</evidence>
<keyword evidence="7" id="KW-0648">Protein biosynthesis</keyword>
<evidence type="ECO:0000256" key="3">
    <source>
        <dbReference type="ARBA" id="ARBA00022490"/>
    </source>
</evidence>
<evidence type="ECO:0000256" key="1">
    <source>
        <dbReference type="ARBA" id="ARBA00004496"/>
    </source>
</evidence>
<dbReference type="Gene3D" id="1.20.970.30">
    <property type="entry name" value="eIF4G, eIF4E-binding domain"/>
    <property type="match status" value="1"/>
</dbReference>
<dbReference type="Pfam" id="PF02847">
    <property type="entry name" value="MA3"/>
    <property type="match status" value="1"/>
</dbReference>
<dbReference type="SUPFAM" id="SSF48371">
    <property type="entry name" value="ARM repeat"/>
    <property type="match status" value="2"/>
</dbReference>
<protein>
    <recommendedName>
        <fullName evidence="9">MI domain-containing protein</fullName>
    </recommendedName>
</protein>
<feature type="region of interest" description="Disordered" evidence="8">
    <location>
        <begin position="1"/>
        <end position="316"/>
    </location>
</feature>
<feature type="compositionally biased region" description="Low complexity" evidence="8">
    <location>
        <begin position="130"/>
        <end position="171"/>
    </location>
</feature>
<feature type="compositionally biased region" description="Polar residues" evidence="8">
    <location>
        <begin position="237"/>
        <end position="246"/>
    </location>
</feature>
<feature type="compositionally biased region" description="Low complexity" evidence="8">
    <location>
        <begin position="91"/>
        <end position="102"/>
    </location>
</feature>
<dbReference type="PROSITE" id="PS51366">
    <property type="entry name" value="MI"/>
    <property type="match status" value="1"/>
</dbReference>
<feature type="compositionally biased region" description="Low complexity" evidence="8">
    <location>
        <begin position="210"/>
        <end position="226"/>
    </location>
</feature>
<dbReference type="SMART" id="SM00544">
    <property type="entry name" value="MA3"/>
    <property type="match status" value="1"/>
</dbReference>
<feature type="compositionally biased region" description="Pro residues" evidence="8">
    <location>
        <begin position="343"/>
        <end position="371"/>
    </location>
</feature>
<feature type="domain" description="MI" evidence="9">
    <location>
        <begin position="1417"/>
        <end position="1538"/>
    </location>
</feature>
<dbReference type="Proteomes" id="UP001383192">
    <property type="component" value="Unassembled WGS sequence"/>
</dbReference>
<dbReference type="FunFam" id="1.25.40.180:FF:000020">
    <property type="entry name" value="Eukaryotic translation initiation factor subunit"/>
    <property type="match status" value="1"/>
</dbReference>
<feature type="compositionally biased region" description="Basic and acidic residues" evidence="8">
    <location>
        <begin position="1385"/>
        <end position="1396"/>
    </location>
</feature>
<evidence type="ECO:0000256" key="4">
    <source>
        <dbReference type="ARBA" id="ARBA00022540"/>
    </source>
</evidence>
<evidence type="ECO:0000259" key="9">
    <source>
        <dbReference type="PROSITE" id="PS51366"/>
    </source>
</evidence>
<dbReference type="InterPro" id="IPR003891">
    <property type="entry name" value="Initiation_fac_eIF4g_MI"/>
</dbReference>
<keyword evidence="3" id="KW-0963">Cytoplasm</keyword>
<comment type="similarity">
    <text evidence="2">Belongs to the eukaryotic initiation factor 4G family.</text>
</comment>
<feature type="compositionally biased region" description="Low complexity" evidence="8">
    <location>
        <begin position="407"/>
        <end position="430"/>
    </location>
</feature>
<dbReference type="InterPro" id="IPR016024">
    <property type="entry name" value="ARM-type_fold"/>
</dbReference>
<feature type="compositionally biased region" description="Gly residues" evidence="8">
    <location>
        <begin position="821"/>
        <end position="843"/>
    </location>
</feature>
<feature type="compositionally biased region" description="Basic and acidic residues" evidence="8">
    <location>
        <begin position="1238"/>
        <end position="1250"/>
    </location>
</feature>
<keyword evidence="4" id="KW-0396">Initiation factor</keyword>
<feature type="region of interest" description="Disordered" evidence="8">
    <location>
        <begin position="1344"/>
        <end position="1418"/>
    </location>
</feature>
<feature type="compositionally biased region" description="Low complexity" evidence="8">
    <location>
        <begin position="1280"/>
        <end position="1293"/>
    </location>
</feature>
<keyword evidence="5" id="KW-0597">Phosphoprotein</keyword>
<reference evidence="10 11" key="1">
    <citation type="submission" date="2024-01" db="EMBL/GenBank/DDBJ databases">
        <title>A draft genome for a cacao thread blight-causing isolate of Paramarasmius palmivorus.</title>
        <authorList>
            <person name="Baruah I.K."/>
            <person name="Bukari Y."/>
            <person name="Amoako-Attah I."/>
            <person name="Meinhardt L.W."/>
            <person name="Bailey B.A."/>
            <person name="Cohen S.P."/>
        </authorList>
    </citation>
    <scope>NUCLEOTIDE SEQUENCE [LARGE SCALE GENOMIC DNA]</scope>
    <source>
        <strain evidence="10 11">GH-12</strain>
    </source>
</reference>
<feature type="compositionally biased region" description="Polar residues" evidence="8">
    <location>
        <begin position="431"/>
        <end position="447"/>
    </location>
</feature>
<keyword evidence="11" id="KW-1185">Reference proteome</keyword>
<feature type="region of interest" description="Disordered" evidence="8">
    <location>
        <begin position="343"/>
        <end position="707"/>
    </location>
</feature>